<dbReference type="EMBL" id="JAMTCK010000003">
    <property type="protein sequence ID" value="MCP2164439.1"/>
    <property type="molecule type" value="Genomic_DNA"/>
</dbReference>
<dbReference type="AlphaFoldDB" id="A0AAE3GBP3"/>
<evidence type="ECO:0000313" key="6">
    <source>
        <dbReference type="Proteomes" id="UP001206128"/>
    </source>
</evidence>
<sequence>MTDPEHDWIRLALPEFFALWRTHHPGHERVPLGVPHFGATAEDRRVLVDTASRTLSQRGLGTVHQPARDLELLLSALARTGTTAVHFHEVYPDWRATGVVVRGVIAARVDQEVLLAPVRRARLAPAAVSVLPDHVAGPGRSVNVRWADYQRAARIGSAEGTEAFLDELRAAGVREPEARTLLRVVSGRRGGGQFSARGQGSGSNPVNWLDTAEGRYALRRSREYLVVTPVDANRLTGTVADLIGEPRAN</sequence>
<evidence type="ECO:0000256" key="1">
    <source>
        <dbReference type="ARBA" id="ARBA00004496"/>
    </source>
</evidence>
<gene>
    <name evidence="5" type="ORF">LX83_001279</name>
</gene>
<dbReference type="InterPro" id="IPR025734">
    <property type="entry name" value="EspG"/>
</dbReference>
<protein>
    <submittedName>
        <fullName evidence="5">EspG family protein</fullName>
    </submittedName>
</protein>
<reference evidence="5" key="1">
    <citation type="submission" date="2022-06" db="EMBL/GenBank/DDBJ databases">
        <title>Genomic Encyclopedia of Archaeal and Bacterial Type Strains, Phase II (KMG-II): from individual species to whole genera.</title>
        <authorList>
            <person name="Goeker M."/>
        </authorList>
    </citation>
    <scope>NUCLEOTIDE SEQUENCE</scope>
    <source>
        <strain evidence="5">DSM 43935</strain>
    </source>
</reference>
<keyword evidence="3" id="KW-0963">Cytoplasm</keyword>
<keyword evidence="4" id="KW-0143">Chaperone</keyword>
<proteinExistence type="inferred from homology"/>
<organism evidence="5 6">
    <name type="scientific">Goodfellowiella coeruleoviolacea</name>
    <dbReference type="NCBI Taxonomy" id="334858"/>
    <lineage>
        <taxon>Bacteria</taxon>
        <taxon>Bacillati</taxon>
        <taxon>Actinomycetota</taxon>
        <taxon>Actinomycetes</taxon>
        <taxon>Pseudonocardiales</taxon>
        <taxon>Pseudonocardiaceae</taxon>
        <taxon>Goodfellowiella</taxon>
    </lineage>
</organism>
<evidence type="ECO:0000256" key="2">
    <source>
        <dbReference type="ARBA" id="ARBA00006411"/>
    </source>
</evidence>
<evidence type="ECO:0000256" key="3">
    <source>
        <dbReference type="ARBA" id="ARBA00022490"/>
    </source>
</evidence>
<keyword evidence="6" id="KW-1185">Reference proteome</keyword>
<comment type="subcellular location">
    <subcellularLocation>
        <location evidence="1">Cytoplasm</location>
    </subcellularLocation>
</comment>
<evidence type="ECO:0000313" key="5">
    <source>
        <dbReference type="EMBL" id="MCP2164439.1"/>
    </source>
</evidence>
<evidence type="ECO:0000256" key="4">
    <source>
        <dbReference type="ARBA" id="ARBA00023186"/>
    </source>
</evidence>
<comment type="caution">
    <text evidence="5">The sequence shown here is derived from an EMBL/GenBank/DDBJ whole genome shotgun (WGS) entry which is preliminary data.</text>
</comment>
<name>A0AAE3GBP3_9PSEU</name>
<dbReference type="Pfam" id="PF14011">
    <property type="entry name" value="ESX-1_EspG"/>
    <property type="match status" value="1"/>
</dbReference>
<accession>A0AAE3GBP3</accession>
<dbReference type="RefSeq" id="WP_253768108.1">
    <property type="nucleotide sequence ID" value="NZ_JAMTCK010000003.1"/>
</dbReference>
<comment type="similarity">
    <text evidence="2">Belongs to the EspG family.</text>
</comment>
<dbReference type="Proteomes" id="UP001206128">
    <property type="component" value="Unassembled WGS sequence"/>
</dbReference>